<dbReference type="Proteomes" id="UP001054902">
    <property type="component" value="Unassembled WGS sequence"/>
</dbReference>
<proteinExistence type="predicted"/>
<evidence type="ECO:0000256" key="1">
    <source>
        <dbReference type="SAM" id="SignalP"/>
    </source>
</evidence>
<keyword evidence="1" id="KW-0732">Signal</keyword>
<evidence type="ECO:0000313" key="3">
    <source>
        <dbReference type="Proteomes" id="UP001054902"/>
    </source>
</evidence>
<keyword evidence="3" id="KW-1185">Reference proteome</keyword>
<feature type="chain" id="PRO_5041982041" description="RxLR effector protein" evidence="1">
    <location>
        <begin position="20"/>
        <end position="143"/>
    </location>
</feature>
<protein>
    <recommendedName>
        <fullName evidence="4">RxLR effector protein</fullName>
    </recommendedName>
</protein>
<dbReference type="EMBL" id="BLLK01000051">
    <property type="protein sequence ID" value="GFH56095.1"/>
    <property type="molecule type" value="Genomic_DNA"/>
</dbReference>
<gene>
    <name evidence="2" type="ORF">CTEN210_12571</name>
</gene>
<comment type="caution">
    <text evidence="2">The sequence shown here is derived from an EMBL/GenBank/DDBJ whole genome shotgun (WGS) entry which is preliminary data.</text>
</comment>
<accession>A0AAD3D3Z4</accession>
<feature type="signal peptide" evidence="1">
    <location>
        <begin position="1"/>
        <end position="19"/>
    </location>
</feature>
<evidence type="ECO:0000313" key="2">
    <source>
        <dbReference type="EMBL" id="GFH56095.1"/>
    </source>
</evidence>
<reference evidence="2 3" key="1">
    <citation type="journal article" date="2021" name="Sci. Rep.">
        <title>The genome of the diatom Chaetoceros tenuissimus carries an ancient integrated fragment of an extant virus.</title>
        <authorList>
            <person name="Hongo Y."/>
            <person name="Kimura K."/>
            <person name="Takaki Y."/>
            <person name="Yoshida Y."/>
            <person name="Baba S."/>
            <person name="Kobayashi G."/>
            <person name="Nagasaki K."/>
            <person name="Hano T."/>
            <person name="Tomaru Y."/>
        </authorList>
    </citation>
    <scope>NUCLEOTIDE SEQUENCE [LARGE SCALE GENOMIC DNA]</scope>
    <source>
        <strain evidence="2 3">NIES-3715</strain>
    </source>
</reference>
<organism evidence="2 3">
    <name type="scientific">Chaetoceros tenuissimus</name>
    <dbReference type="NCBI Taxonomy" id="426638"/>
    <lineage>
        <taxon>Eukaryota</taxon>
        <taxon>Sar</taxon>
        <taxon>Stramenopiles</taxon>
        <taxon>Ochrophyta</taxon>
        <taxon>Bacillariophyta</taxon>
        <taxon>Coscinodiscophyceae</taxon>
        <taxon>Chaetocerotophycidae</taxon>
        <taxon>Chaetocerotales</taxon>
        <taxon>Chaetocerotaceae</taxon>
        <taxon>Chaetoceros</taxon>
    </lineage>
</organism>
<dbReference type="AlphaFoldDB" id="A0AAD3D3Z4"/>
<sequence>MRISTTAAILAQVLTFCIAESIHATTANKASNNVRLSRKREGDVSSSLLHKKKNEDRVLPEIELSVEEKEFLRYLNDNALFASQSIPMDPSPSPSAAPSTIPTASPVKIQQNPALTSSSSRVTANWIVTGLLIVAGGLSLELI</sequence>
<evidence type="ECO:0008006" key="4">
    <source>
        <dbReference type="Google" id="ProtNLM"/>
    </source>
</evidence>
<name>A0AAD3D3Z4_9STRA</name>